<dbReference type="InterPro" id="IPR029058">
    <property type="entry name" value="AB_hydrolase_fold"/>
</dbReference>
<dbReference type="GO" id="GO:0046464">
    <property type="term" value="P:acylglycerol catabolic process"/>
    <property type="evidence" value="ECO:0007669"/>
    <property type="project" value="TreeGrafter"/>
</dbReference>
<keyword evidence="3" id="KW-1185">Reference proteome</keyword>
<sequence length="175" mass="19854">MVWNKYVIGGSIIAALAIYLKYPAPNLSKRLKSWQNKGRYLNFKDWNIFYIEEKGTGDAGPVVCLHGFPTSSFDWIKIFPKLQEQFSLVIMLDFLGYGFSDKPQSHVYTIGEQADIVERLLASLGVTEAHILSHDYGDTVALELLARFNAQKLSIKMQSLIMLNGGMYCKSKHRN</sequence>
<accession>A0AAV4GWY4</accession>
<dbReference type="GO" id="GO:0047372">
    <property type="term" value="F:monoacylglycerol lipase activity"/>
    <property type="evidence" value="ECO:0007669"/>
    <property type="project" value="TreeGrafter"/>
</dbReference>
<dbReference type="Proteomes" id="UP000762676">
    <property type="component" value="Unassembled WGS sequence"/>
</dbReference>
<proteinExistence type="predicted"/>
<dbReference type="SUPFAM" id="SSF53474">
    <property type="entry name" value="alpha/beta-Hydrolases"/>
    <property type="match status" value="1"/>
</dbReference>
<name>A0AAV4GWY4_9GAST</name>
<dbReference type="PANTHER" id="PTHR43798:SF33">
    <property type="entry name" value="HYDROLASE, PUTATIVE (AFU_ORTHOLOGUE AFUA_2G14860)-RELATED"/>
    <property type="match status" value="1"/>
</dbReference>
<dbReference type="InterPro" id="IPR000073">
    <property type="entry name" value="AB_hydrolase_1"/>
</dbReference>
<dbReference type="GO" id="GO:0016020">
    <property type="term" value="C:membrane"/>
    <property type="evidence" value="ECO:0007669"/>
    <property type="project" value="TreeGrafter"/>
</dbReference>
<feature type="domain" description="AB hydrolase-1" evidence="1">
    <location>
        <begin position="61"/>
        <end position="165"/>
    </location>
</feature>
<dbReference type="Gene3D" id="3.40.50.1820">
    <property type="entry name" value="alpha/beta hydrolase"/>
    <property type="match status" value="1"/>
</dbReference>
<evidence type="ECO:0000313" key="2">
    <source>
        <dbReference type="EMBL" id="GFR90202.1"/>
    </source>
</evidence>
<dbReference type="InterPro" id="IPR000639">
    <property type="entry name" value="Epox_hydrolase-like"/>
</dbReference>
<evidence type="ECO:0000259" key="1">
    <source>
        <dbReference type="Pfam" id="PF00561"/>
    </source>
</evidence>
<comment type="caution">
    <text evidence="2">The sequence shown here is derived from an EMBL/GenBank/DDBJ whole genome shotgun (WGS) entry which is preliminary data.</text>
</comment>
<gene>
    <name evidence="2" type="ORF">ElyMa_000811200</name>
</gene>
<organism evidence="2 3">
    <name type="scientific">Elysia marginata</name>
    <dbReference type="NCBI Taxonomy" id="1093978"/>
    <lineage>
        <taxon>Eukaryota</taxon>
        <taxon>Metazoa</taxon>
        <taxon>Spiralia</taxon>
        <taxon>Lophotrochozoa</taxon>
        <taxon>Mollusca</taxon>
        <taxon>Gastropoda</taxon>
        <taxon>Heterobranchia</taxon>
        <taxon>Euthyneura</taxon>
        <taxon>Panpulmonata</taxon>
        <taxon>Sacoglossa</taxon>
        <taxon>Placobranchoidea</taxon>
        <taxon>Plakobranchidae</taxon>
        <taxon>Elysia</taxon>
    </lineage>
</organism>
<reference evidence="2 3" key="1">
    <citation type="journal article" date="2021" name="Elife">
        <title>Chloroplast acquisition without the gene transfer in kleptoplastic sea slugs, Plakobranchus ocellatus.</title>
        <authorList>
            <person name="Maeda T."/>
            <person name="Takahashi S."/>
            <person name="Yoshida T."/>
            <person name="Shimamura S."/>
            <person name="Takaki Y."/>
            <person name="Nagai Y."/>
            <person name="Toyoda A."/>
            <person name="Suzuki Y."/>
            <person name="Arimoto A."/>
            <person name="Ishii H."/>
            <person name="Satoh N."/>
            <person name="Nishiyama T."/>
            <person name="Hasebe M."/>
            <person name="Maruyama T."/>
            <person name="Minagawa J."/>
            <person name="Obokata J."/>
            <person name="Shigenobu S."/>
        </authorList>
    </citation>
    <scope>NUCLEOTIDE SEQUENCE [LARGE SCALE GENOMIC DNA]</scope>
</reference>
<dbReference type="InterPro" id="IPR050266">
    <property type="entry name" value="AB_hydrolase_sf"/>
</dbReference>
<protein>
    <submittedName>
        <fullName evidence="2">Mesoderm-specific transcript-like protein</fullName>
    </submittedName>
</protein>
<dbReference type="PRINTS" id="PR00412">
    <property type="entry name" value="EPOXHYDRLASE"/>
</dbReference>
<dbReference type="EMBL" id="BMAT01001680">
    <property type="protein sequence ID" value="GFR90202.1"/>
    <property type="molecule type" value="Genomic_DNA"/>
</dbReference>
<dbReference type="PANTHER" id="PTHR43798">
    <property type="entry name" value="MONOACYLGLYCEROL LIPASE"/>
    <property type="match status" value="1"/>
</dbReference>
<evidence type="ECO:0000313" key="3">
    <source>
        <dbReference type="Proteomes" id="UP000762676"/>
    </source>
</evidence>
<dbReference type="AlphaFoldDB" id="A0AAV4GWY4"/>
<dbReference type="Pfam" id="PF00561">
    <property type="entry name" value="Abhydrolase_1"/>
    <property type="match status" value="1"/>
</dbReference>